<gene>
    <name evidence="3" type="ORF">SEVIR_2G383900v2</name>
</gene>
<feature type="region of interest" description="Disordered" evidence="1">
    <location>
        <begin position="220"/>
        <end position="284"/>
    </location>
</feature>
<dbReference type="PANTHER" id="PTHR33110">
    <property type="entry name" value="F-BOX/KELCH-REPEAT PROTEIN-RELATED"/>
    <property type="match status" value="1"/>
</dbReference>
<accession>A0A4U6WCQ6</accession>
<dbReference type="PANTHER" id="PTHR33110:SF76">
    <property type="entry name" value="DUF295 DOMAIN-CONTAINING PROTEIN"/>
    <property type="match status" value="1"/>
</dbReference>
<reference evidence="3" key="1">
    <citation type="submission" date="2019-03" db="EMBL/GenBank/DDBJ databases">
        <title>WGS assembly of Setaria viridis.</title>
        <authorList>
            <person name="Huang P."/>
            <person name="Jenkins J."/>
            <person name="Grimwood J."/>
            <person name="Barry K."/>
            <person name="Healey A."/>
            <person name="Mamidi S."/>
            <person name="Sreedasyam A."/>
            <person name="Shu S."/>
            <person name="Feldman M."/>
            <person name="Wu J."/>
            <person name="Yu Y."/>
            <person name="Chen C."/>
            <person name="Johnson J."/>
            <person name="Rokhsar D."/>
            <person name="Baxter I."/>
            <person name="Schmutz J."/>
            <person name="Brutnell T."/>
            <person name="Kellogg E."/>
        </authorList>
    </citation>
    <scope>NUCLEOTIDE SEQUENCE [LARGE SCALE GENOMIC DNA]</scope>
</reference>
<dbReference type="Proteomes" id="UP000298652">
    <property type="component" value="Chromosome 2"/>
</dbReference>
<name>A0A4U6WCQ6_SETVI</name>
<keyword evidence="4" id="KW-1185">Reference proteome</keyword>
<dbReference type="Gramene" id="TKW35587">
    <property type="protein sequence ID" value="TKW35587"/>
    <property type="gene ID" value="SEVIR_2G383900v2"/>
</dbReference>
<evidence type="ECO:0000313" key="3">
    <source>
        <dbReference type="EMBL" id="TKW35587.1"/>
    </source>
</evidence>
<sequence>MVLLSKLLGRIAACCPKPTDRTSFHAVCHSWHFAVCHNCPRTPLLQWVVPCDGSFLTLSDDGRDLPQGTVRYSEFVHPAHGLCSLALPDPENTAYDSSMGGWLALCHRDRWSLRANDYSFVLHNPFSDTIVLLPDVNGVGSIALPGVFDALKVLMHSTAKDIVASSPIAGVIRYPYPSVNVTFLGDKLYGITKVEDLFSFDLALLHPLDKQDYDYVPWSDVDDEEDQENNDDDGDDKLASISGENTNVADENSEENQHRNTSSMEVSSTQGIGMNGTDAGDEEPPHAEITVRYLVDANGKLIMVRRQLQFHVPGPKHTGKVEVFEADTGAGAWVPVDGGGLGGGGQALFISQRFSKCDAIDFVDTGEAFGMRSGAIRPALWCLDFCSPTWVFPPDL</sequence>
<evidence type="ECO:0000313" key="4">
    <source>
        <dbReference type="Proteomes" id="UP000298652"/>
    </source>
</evidence>
<dbReference type="OMA" id="WTILYAY"/>
<dbReference type="InterPro" id="IPR005174">
    <property type="entry name" value="KIB1-4_b-propeller"/>
</dbReference>
<evidence type="ECO:0000256" key="1">
    <source>
        <dbReference type="SAM" id="MobiDB-lite"/>
    </source>
</evidence>
<protein>
    <recommendedName>
        <fullName evidence="2">KIB1-4 beta-propeller domain-containing protein</fullName>
    </recommendedName>
</protein>
<organism evidence="3 4">
    <name type="scientific">Setaria viridis</name>
    <name type="common">Green bristlegrass</name>
    <name type="synonym">Setaria italica subsp. viridis</name>
    <dbReference type="NCBI Taxonomy" id="4556"/>
    <lineage>
        <taxon>Eukaryota</taxon>
        <taxon>Viridiplantae</taxon>
        <taxon>Streptophyta</taxon>
        <taxon>Embryophyta</taxon>
        <taxon>Tracheophyta</taxon>
        <taxon>Spermatophyta</taxon>
        <taxon>Magnoliopsida</taxon>
        <taxon>Liliopsida</taxon>
        <taxon>Poales</taxon>
        <taxon>Poaceae</taxon>
        <taxon>PACMAD clade</taxon>
        <taxon>Panicoideae</taxon>
        <taxon>Panicodae</taxon>
        <taxon>Paniceae</taxon>
        <taxon>Cenchrinae</taxon>
        <taxon>Setaria</taxon>
    </lineage>
</organism>
<dbReference type="Pfam" id="PF03478">
    <property type="entry name" value="Beta-prop_KIB1-4"/>
    <property type="match status" value="1"/>
</dbReference>
<feature type="compositionally biased region" description="Acidic residues" evidence="1">
    <location>
        <begin position="220"/>
        <end position="235"/>
    </location>
</feature>
<dbReference type="AlphaFoldDB" id="A0A4U6WCQ6"/>
<feature type="compositionally biased region" description="Polar residues" evidence="1">
    <location>
        <begin position="259"/>
        <end position="272"/>
    </location>
</feature>
<evidence type="ECO:0000259" key="2">
    <source>
        <dbReference type="Pfam" id="PF03478"/>
    </source>
</evidence>
<feature type="domain" description="KIB1-4 beta-propeller" evidence="2">
    <location>
        <begin position="80"/>
        <end position="357"/>
    </location>
</feature>
<proteinExistence type="predicted"/>
<dbReference type="EMBL" id="CM016553">
    <property type="protein sequence ID" value="TKW35587.1"/>
    <property type="molecule type" value="Genomic_DNA"/>
</dbReference>